<dbReference type="InterPro" id="IPR000242">
    <property type="entry name" value="PTP_cat"/>
</dbReference>
<dbReference type="PANTHER" id="PTHR19134">
    <property type="entry name" value="RECEPTOR-TYPE TYROSINE-PROTEIN PHOSPHATASE"/>
    <property type="match status" value="1"/>
</dbReference>
<keyword evidence="1" id="KW-0675">Receptor</keyword>
<dbReference type="InterPro" id="IPR050348">
    <property type="entry name" value="Protein-Tyr_Phosphatase"/>
</dbReference>
<dbReference type="GO" id="GO:0004725">
    <property type="term" value="F:protein tyrosine phosphatase activity"/>
    <property type="evidence" value="ECO:0007669"/>
    <property type="project" value="InterPro"/>
</dbReference>
<name>K1RRE3_MAGGI</name>
<dbReference type="PRINTS" id="PR00700">
    <property type="entry name" value="PRTYPHPHTASE"/>
</dbReference>
<dbReference type="EMBL" id="JH818173">
    <property type="protein sequence ID" value="EKC37001.1"/>
    <property type="molecule type" value="Genomic_DNA"/>
</dbReference>
<proteinExistence type="predicted"/>
<accession>K1RRE3</accession>
<dbReference type="InterPro" id="IPR029021">
    <property type="entry name" value="Prot-tyrosine_phosphatase-like"/>
</dbReference>
<gene>
    <name evidence="1" type="ORF">CGI_10025984</name>
</gene>
<evidence type="ECO:0000313" key="1">
    <source>
        <dbReference type="EMBL" id="EKC37001.1"/>
    </source>
</evidence>
<dbReference type="AlphaFoldDB" id="K1RRE3"/>
<dbReference type="InParanoid" id="K1RRE3"/>
<dbReference type="HOGENOM" id="CLU_1908712_0_0_1"/>
<sequence>MIWQENIEQMVMLTNLKEKARTKCVQYWPDLEMEMSCDFLGLYTTEECLYDNYVIRKLKVSHARQNESRMITQYHYTAWPDHGTPDPLCLLSFHGHLKRTKTSRNLGPILVHCRYFPSTSLYVLLICFRFVHF</sequence>
<dbReference type="SUPFAM" id="SSF52799">
    <property type="entry name" value="(Phosphotyrosine protein) phosphatases II"/>
    <property type="match status" value="1"/>
</dbReference>
<dbReference type="PROSITE" id="PS50055">
    <property type="entry name" value="TYR_PHOSPHATASE_PTP"/>
    <property type="match status" value="1"/>
</dbReference>
<dbReference type="Gene3D" id="3.90.190.10">
    <property type="entry name" value="Protein tyrosine phosphatase superfamily"/>
    <property type="match status" value="1"/>
</dbReference>
<protein>
    <submittedName>
        <fullName evidence="1">Receptor-type tyrosine-protein phosphatase eta</fullName>
    </submittedName>
</protein>
<reference evidence="1" key="1">
    <citation type="journal article" date="2012" name="Nature">
        <title>The oyster genome reveals stress adaptation and complexity of shell formation.</title>
        <authorList>
            <person name="Zhang G."/>
            <person name="Fang X."/>
            <person name="Guo X."/>
            <person name="Li L."/>
            <person name="Luo R."/>
            <person name="Xu F."/>
            <person name="Yang P."/>
            <person name="Zhang L."/>
            <person name="Wang X."/>
            <person name="Qi H."/>
            <person name="Xiong Z."/>
            <person name="Que H."/>
            <person name="Xie Y."/>
            <person name="Holland P.W."/>
            <person name="Paps J."/>
            <person name="Zhu Y."/>
            <person name="Wu F."/>
            <person name="Chen Y."/>
            <person name="Wang J."/>
            <person name="Peng C."/>
            <person name="Meng J."/>
            <person name="Yang L."/>
            <person name="Liu J."/>
            <person name="Wen B."/>
            <person name="Zhang N."/>
            <person name="Huang Z."/>
            <person name="Zhu Q."/>
            <person name="Feng Y."/>
            <person name="Mount A."/>
            <person name="Hedgecock D."/>
            <person name="Xu Z."/>
            <person name="Liu Y."/>
            <person name="Domazet-Loso T."/>
            <person name="Du Y."/>
            <person name="Sun X."/>
            <person name="Zhang S."/>
            <person name="Liu B."/>
            <person name="Cheng P."/>
            <person name="Jiang X."/>
            <person name="Li J."/>
            <person name="Fan D."/>
            <person name="Wang W."/>
            <person name="Fu W."/>
            <person name="Wang T."/>
            <person name="Wang B."/>
            <person name="Zhang J."/>
            <person name="Peng Z."/>
            <person name="Li Y."/>
            <person name="Li N."/>
            <person name="Wang J."/>
            <person name="Chen M."/>
            <person name="He Y."/>
            <person name="Tan F."/>
            <person name="Song X."/>
            <person name="Zheng Q."/>
            <person name="Huang R."/>
            <person name="Yang H."/>
            <person name="Du X."/>
            <person name="Chen L."/>
            <person name="Yang M."/>
            <person name="Gaffney P.M."/>
            <person name="Wang S."/>
            <person name="Luo L."/>
            <person name="She Z."/>
            <person name="Ming Y."/>
            <person name="Huang W."/>
            <person name="Zhang S."/>
            <person name="Huang B."/>
            <person name="Zhang Y."/>
            <person name="Qu T."/>
            <person name="Ni P."/>
            <person name="Miao G."/>
            <person name="Wang J."/>
            <person name="Wang Q."/>
            <person name="Steinberg C.E."/>
            <person name="Wang H."/>
            <person name="Li N."/>
            <person name="Qian L."/>
            <person name="Zhang G."/>
            <person name="Li Y."/>
            <person name="Yang H."/>
            <person name="Liu X."/>
            <person name="Wang J."/>
            <person name="Yin Y."/>
            <person name="Wang J."/>
        </authorList>
    </citation>
    <scope>NUCLEOTIDE SEQUENCE [LARGE SCALE GENOMIC DNA]</scope>
    <source>
        <strain evidence="1">05x7-T-G4-1.051#20</strain>
    </source>
</reference>
<dbReference type="Pfam" id="PF00102">
    <property type="entry name" value="Y_phosphatase"/>
    <property type="match status" value="1"/>
</dbReference>
<organism evidence="1">
    <name type="scientific">Magallana gigas</name>
    <name type="common">Pacific oyster</name>
    <name type="synonym">Crassostrea gigas</name>
    <dbReference type="NCBI Taxonomy" id="29159"/>
    <lineage>
        <taxon>Eukaryota</taxon>
        <taxon>Metazoa</taxon>
        <taxon>Spiralia</taxon>
        <taxon>Lophotrochozoa</taxon>
        <taxon>Mollusca</taxon>
        <taxon>Bivalvia</taxon>
        <taxon>Autobranchia</taxon>
        <taxon>Pteriomorphia</taxon>
        <taxon>Ostreida</taxon>
        <taxon>Ostreoidea</taxon>
        <taxon>Ostreidae</taxon>
        <taxon>Magallana</taxon>
    </lineage>
</organism>
<dbReference type="PANTHER" id="PTHR19134:SF449">
    <property type="entry name" value="TYROSINE-PROTEIN PHOSPHATASE 1"/>
    <property type="match status" value="1"/>
</dbReference>